<dbReference type="InterPro" id="IPR036291">
    <property type="entry name" value="NAD(P)-bd_dom_sf"/>
</dbReference>
<dbReference type="InterPro" id="IPR045213">
    <property type="entry name" value="Malic_NAD-bd_bact_type"/>
</dbReference>
<dbReference type="STRING" id="112248.SAMN05444392_12123"/>
<sequence length="479" mass="52055">MNQQLYTNQPSIAGKSFILRLEMDTDQVQFANVAKVIAEAGGDIIALDMIQTGSQMTVRDITVTVTKNDTIEQIEYHLKSLSGVRLLHISDRTFLLHLGGKVEISPKIPIQNRDDLSRVYTPDVARVCLAIQEQPEKAHTLTIKRNTVAVISDGSAVLGLGNIGASAAMPVMEGKALLFKQFAGIDAFPICLDTQDTQQIIETIKAMAPTFGGINLEDISSPRCFDIEKRLNEELDIPVFHDDQHGTAVVLLAGLMNAMKVVGKPLDKIRVVVCGIGAAGLSCTKMLMAAGVKNIIGYDKAGALTRDVQYDNPHWQWFAENTNPERKTGTIGEVLEGADVFIGLSRGGVLKREDVMKMASQPVVFAMANPDPEIHPAEIEDIAAVIATGRSDYPNQINNVLCFPGIFRGALDCRAETINEEMKLAAAKAIASVISDHERNPGYIIPSVFNQNVVQAIRTQVVDAAIRTGVARKIPSDFK</sequence>
<dbReference type="SUPFAM" id="SSF53223">
    <property type="entry name" value="Aminoacid dehydrogenase-like, N-terminal domain"/>
    <property type="match status" value="1"/>
</dbReference>
<organism evidence="10 11">
    <name type="scientific">Seinonella peptonophila</name>
    <dbReference type="NCBI Taxonomy" id="112248"/>
    <lineage>
        <taxon>Bacteria</taxon>
        <taxon>Bacillati</taxon>
        <taxon>Bacillota</taxon>
        <taxon>Bacilli</taxon>
        <taxon>Bacillales</taxon>
        <taxon>Thermoactinomycetaceae</taxon>
        <taxon>Seinonella</taxon>
    </lineage>
</organism>
<dbReference type="Proteomes" id="UP000184476">
    <property type="component" value="Unassembled WGS sequence"/>
</dbReference>
<evidence type="ECO:0000313" key="10">
    <source>
        <dbReference type="EMBL" id="SHF40389.1"/>
    </source>
</evidence>
<dbReference type="SUPFAM" id="SSF51735">
    <property type="entry name" value="NAD(P)-binding Rossmann-fold domains"/>
    <property type="match status" value="1"/>
</dbReference>
<feature type="binding site" evidence="6">
    <location>
        <position position="398"/>
    </location>
    <ligand>
        <name>(S)-malate</name>
        <dbReference type="ChEBI" id="CHEBI:15589"/>
    </ligand>
</feature>
<feature type="active site" description="Proton donor" evidence="5">
    <location>
        <position position="120"/>
    </location>
</feature>
<dbReference type="PROSITE" id="PS00331">
    <property type="entry name" value="MALIC_ENZYMES"/>
    <property type="match status" value="1"/>
</dbReference>
<dbReference type="GO" id="GO:0004470">
    <property type="term" value="F:malic enzyme activity"/>
    <property type="evidence" value="ECO:0007669"/>
    <property type="project" value="InterPro"/>
</dbReference>
<comment type="similarity">
    <text evidence="2">Belongs to the malic enzymes family.</text>
</comment>
<dbReference type="InterPro" id="IPR015884">
    <property type="entry name" value="Malic_enzyme_CS"/>
</dbReference>
<proteinExistence type="inferred from homology"/>
<feature type="domain" description="Malic enzyme NAD-binding" evidence="8">
    <location>
        <begin position="244"/>
        <end position="466"/>
    </location>
</feature>
<accession>A0A1M5BD35</accession>
<dbReference type="Pfam" id="PF03949">
    <property type="entry name" value="Malic_M"/>
    <property type="match status" value="1"/>
</dbReference>
<protein>
    <submittedName>
        <fullName evidence="10">Malate dehydrogenase (Oxaloacetate-decarboxylating)</fullName>
    </submittedName>
</protein>
<evidence type="ECO:0000256" key="6">
    <source>
        <dbReference type="PIRSR" id="PIRSR000106-2"/>
    </source>
</evidence>
<comment type="cofactor">
    <cofactor evidence="7">
        <name>Mg(2+)</name>
        <dbReference type="ChEBI" id="CHEBI:18420"/>
    </cofactor>
    <cofactor evidence="7">
        <name>Mn(2+)</name>
        <dbReference type="ChEBI" id="CHEBI:29035"/>
    </cofactor>
    <text evidence="7">Divalent metal cations. Prefers magnesium or manganese.</text>
</comment>
<feature type="binding site" evidence="7">
    <location>
        <position position="217"/>
    </location>
    <ligand>
        <name>a divalent metal cation</name>
        <dbReference type="ChEBI" id="CHEBI:60240"/>
    </ligand>
</feature>
<keyword evidence="4" id="KW-0560">Oxidoreductase</keyword>
<evidence type="ECO:0000256" key="3">
    <source>
        <dbReference type="ARBA" id="ARBA00022723"/>
    </source>
</evidence>
<dbReference type="AlphaFoldDB" id="A0A1M5BD35"/>
<evidence type="ECO:0000256" key="5">
    <source>
        <dbReference type="PIRSR" id="PIRSR000106-1"/>
    </source>
</evidence>
<evidence type="ECO:0000259" key="9">
    <source>
        <dbReference type="SMART" id="SM01274"/>
    </source>
</evidence>
<feature type="binding site" evidence="7">
    <location>
        <position position="218"/>
    </location>
    <ligand>
        <name>a divalent metal cation</name>
        <dbReference type="ChEBI" id="CHEBI:60240"/>
    </ligand>
</feature>
<dbReference type="PANTHER" id="PTHR43237">
    <property type="entry name" value="NADP-DEPENDENT MALIC ENZYME"/>
    <property type="match status" value="1"/>
</dbReference>
<dbReference type="InterPro" id="IPR012301">
    <property type="entry name" value="Malic_N_dom"/>
</dbReference>
<dbReference type="RefSeq" id="WP_073158410.1">
    <property type="nucleotide sequence ID" value="NZ_FQVL01000021.1"/>
</dbReference>
<evidence type="ECO:0000256" key="4">
    <source>
        <dbReference type="ARBA" id="ARBA00023002"/>
    </source>
</evidence>
<dbReference type="InterPro" id="IPR051674">
    <property type="entry name" value="Malate_Decarboxylase"/>
</dbReference>
<dbReference type="SMART" id="SM00919">
    <property type="entry name" value="Malic_M"/>
    <property type="match status" value="1"/>
</dbReference>
<keyword evidence="3 7" id="KW-0479">Metal-binding</keyword>
<dbReference type="GO" id="GO:0016616">
    <property type="term" value="F:oxidoreductase activity, acting on the CH-OH group of donors, NAD or NADP as acceptor"/>
    <property type="evidence" value="ECO:0007669"/>
    <property type="project" value="InterPro"/>
</dbReference>
<dbReference type="Gene3D" id="3.40.50.720">
    <property type="entry name" value="NAD(P)-binding Rossmann-like Domain"/>
    <property type="match status" value="1"/>
</dbReference>
<dbReference type="FunFam" id="3.40.50.720:FF:000095">
    <property type="entry name" value="NADP-dependent malic enzyme"/>
    <property type="match status" value="1"/>
</dbReference>
<dbReference type="InterPro" id="IPR046346">
    <property type="entry name" value="Aminoacid_DH-like_N_sf"/>
</dbReference>
<reference evidence="10 11" key="1">
    <citation type="submission" date="2016-11" db="EMBL/GenBank/DDBJ databases">
        <authorList>
            <person name="Jaros S."/>
            <person name="Januszkiewicz K."/>
            <person name="Wedrychowicz H."/>
        </authorList>
    </citation>
    <scope>NUCLEOTIDE SEQUENCE [LARGE SCALE GENOMIC DNA]</scope>
    <source>
        <strain evidence="10 11">DSM 44666</strain>
    </source>
</reference>
<dbReference type="CDD" id="cd05311">
    <property type="entry name" value="NAD_bind_2_malic_enz"/>
    <property type="match status" value="1"/>
</dbReference>
<gene>
    <name evidence="10" type="ORF">SAMN05444392_12123</name>
</gene>
<dbReference type="PANTHER" id="PTHR43237:SF4">
    <property type="entry name" value="NADP-DEPENDENT MALIC ENZYME"/>
    <property type="match status" value="1"/>
</dbReference>
<feature type="binding site" evidence="6">
    <location>
        <position position="369"/>
    </location>
    <ligand>
        <name>(S)-malate</name>
        <dbReference type="ChEBI" id="CHEBI:15589"/>
    </ligand>
</feature>
<dbReference type="Pfam" id="PF00390">
    <property type="entry name" value="malic"/>
    <property type="match status" value="1"/>
</dbReference>
<evidence type="ECO:0000256" key="7">
    <source>
        <dbReference type="PIRSR" id="PIRSR000106-3"/>
    </source>
</evidence>
<evidence type="ECO:0000313" key="11">
    <source>
        <dbReference type="Proteomes" id="UP000184476"/>
    </source>
</evidence>
<dbReference type="Gene3D" id="3.40.50.10380">
    <property type="entry name" value="Malic enzyme, N-terminal domain"/>
    <property type="match status" value="1"/>
</dbReference>
<feature type="active site" description="Proton acceptor" evidence="5">
    <location>
        <position position="175"/>
    </location>
</feature>
<comment type="cofactor">
    <cofactor evidence="1">
        <name>Mn(2+)</name>
        <dbReference type="ChEBI" id="CHEBI:29035"/>
    </cofactor>
</comment>
<evidence type="ECO:0000259" key="8">
    <source>
        <dbReference type="SMART" id="SM00919"/>
    </source>
</evidence>
<feature type="binding site" evidence="7">
    <location>
        <position position="243"/>
    </location>
    <ligand>
        <name>a divalent metal cation</name>
        <dbReference type="ChEBI" id="CHEBI:60240"/>
    </ligand>
</feature>
<name>A0A1M5BD35_9BACL</name>
<dbReference type="FunFam" id="3.40.50.10380:FF:000003">
    <property type="entry name" value="NADP-dependent malic enzyme"/>
    <property type="match status" value="1"/>
</dbReference>
<dbReference type="InterPro" id="IPR001891">
    <property type="entry name" value="Malic_OxRdtase"/>
</dbReference>
<feature type="domain" description="Malic enzyme N-terminal" evidence="9">
    <location>
        <begin position="99"/>
        <end position="232"/>
    </location>
</feature>
<dbReference type="EMBL" id="FQVL01000021">
    <property type="protein sequence ID" value="SHF40389.1"/>
    <property type="molecule type" value="Genomic_DNA"/>
</dbReference>
<dbReference type="InterPro" id="IPR012302">
    <property type="entry name" value="Malic_NAD-bd"/>
</dbReference>
<dbReference type="GO" id="GO:0046872">
    <property type="term" value="F:metal ion binding"/>
    <property type="evidence" value="ECO:0007669"/>
    <property type="project" value="UniProtKB-KW"/>
</dbReference>
<dbReference type="OrthoDB" id="9805787at2"/>
<dbReference type="SMART" id="SM01274">
    <property type="entry name" value="malic"/>
    <property type="match status" value="1"/>
</dbReference>
<evidence type="ECO:0000256" key="1">
    <source>
        <dbReference type="ARBA" id="ARBA00001936"/>
    </source>
</evidence>
<dbReference type="InterPro" id="IPR037062">
    <property type="entry name" value="Malic_N_dom_sf"/>
</dbReference>
<evidence type="ECO:0000256" key="2">
    <source>
        <dbReference type="ARBA" id="ARBA00008785"/>
    </source>
</evidence>
<dbReference type="GO" id="GO:0051287">
    <property type="term" value="F:NAD binding"/>
    <property type="evidence" value="ECO:0007669"/>
    <property type="project" value="InterPro"/>
</dbReference>
<keyword evidence="11" id="KW-1185">Reference proteome</keyword>
<dbReference type="PIRSF" id="PIRSF000106">
    <property type="entry name" value="ME"/>
    <property type="match status" value="1"/>
</dbReference>